<evidence type="ECO:0008006" key="11">
    <source>
        <dbReference type="Google" id="ProtNLM"/>
    </source>
</evidence>
<keyword evidence="4 8" id="KW-0732">Signal</keyword>
<dbReference type="InterPro" id="IPR035669">
    <property type="entry name" value="SGNH_plant_lipase-like"/>
</dbReference>
<dbReference type="STRING" id="218851.A0A2G5F5M6"/>
<dbReference type="Gene3D" id="3.40.50.1110">
    <property type="entry name" value="SGNH hydrolase"/>
    <property type="match status" value="1"/>
</dbReference>
<dbReference type="InterPro" id="IPR036514">
    <property type="entry name" value="SGNH_hydro_sf"/>
</dbReference>
<organism evidence="9 10">
    <name type="scientific">Aquilegia coerulea</name>
    <name type="common">Rocky mountain columbine</name>
    <dbReference type="NCBI Taxonomy" id="218851"/>
    <lineage>
        <taxon>Eukaryota</taxon>
        <taxon>Viridiplantae</taxon>
        <taxon>Streptophyta</taxon>
        <taxon>Embryophyta</taxon>
        <taxon>Tracheophyta</taxon>
        <taxon>Spermatophyta</taxon>
        <taxon>Magnoliopsida</taxon>
        <taxon>Ranunculales</taxon>
        <taxon>Ranunculaceae</taxon>
        <taxon>Thalictroideae</taxon>
        <taxon>Aquilegia</taxon>
    </lineage>
</organism>
<evidence type="ECO:0000313" key="10">
    <source>
        <dbReference type="Proteomes" id="UP000230069"/>
    </source>
</evidence>
<evidence type="ECO:0000256" key="6">
    <source>
        <dbReference type="ARBA" id="ARBA00022963"/>
    </source>
</evidence>
<dbReference type="GO" id="GO:0016788">
    <property type="term" value="F:hydrolase activity, acting on ester bonds"/>
    <property type="evidence" value="ECO:0007669"/>
    <property type="project" value="InterPro"/>
</dbReference>
<dbReference type="OrthoDB" id="1600564at2759"/>
<name>A0A2G5F5M6_AQUCA</name>
<dbReference type="PANTHER" id="PTHR45650">
    <property type="entry name" value="GDSL-LIKE LIPASE/ACYLHYDROLASE-RELATED"/>
    <property type="match status" value="1"/>
</dbReference>
<dbReference type="EMBL" id="KZ305019">
    <property type="protein sequence ID" value="PIA63292.1"/>
    <property type="molecule type" value="Genomic_DNA"/>
</dbReference>
<accession>A0A2G5F5M6</accession>
<comment type="subcellular location">
    <subcellularLocation>
        <location evidence="1">Secreted</location>
    </subcellularLocation>
</comment>
<evidence type="ECO:0000313" key="9">
    <source>
        <dbReference type="EMBL" id="PIA63292.1"/>
    </source>
</evidence>
<dbReference type="InterPro" id="IPR051238">
    <property type="entry name" value="GDSL_esterase/lipase"/>
</dbReference>
<evidence type="ECO:0000256" key="2">
    <source>
        <dbReference type="ARBA" id="ARBA00008668"/>
    </source>
</evidence>
<gene>
    <name evidence="9" type="ORF">AQUCO_00200961v1</name>
</gene>
<evidence type="ECO:0000256" key="5">
    <source>
        <dbReference type="ARBA" id="ARBA00022801"/>
    </source>
</evidence>
<keyword evidence="7" id="KW-0443">Lipid metabolism</keyword>
<keyword evidence="3" id="KW-0964">Secreted</keyword>
<sequence length="365" mass="40151">MVFTPVTVLLFSTFIHFLLAEGQSPLAPALYVLGASLSDSGNNNFLQTLAKVNYAPYGIDFPAGATGRFNNGKTVVDYTAESLGLPLVPAYLSLSTTEKNNITTGLNYASGSAGILSESGTAIGDNLSLGEQVEYFKETVRTYLRRSYKNPIERTRYLSKSIFVITIGNNDYINNYLQPQNYKSSQIYTPQQFADLLLNRLTRHIRNLYSYGARKFVVFNIARLGCIPAVVDTANPRPTTPCVEDVNNLILLYNTKFPTVITNLERTLLGSTFIRGDAYNMGRNSSEAVIYGCIGFTAAQTPCCQVSTITGLCIPESTPCQDRTQFIFWDAFHPTEVVNNVMAGDCFNGTSSCVPIDIQQLAQNQ</sequence>
<evidence type="ECO:0000256" key="8">
    <source>
        <dbReference type="SAM" id="SignalP"/>
    </source>
</evidence>
<feature type="chain" id="PRO_5013734215" description="SGNH hydrolase-type esterase domain-containing protein" evidence="8">
    <location>
        <begin position="21"/>
        <end position="365"/>
    </location>
</feature>
<evidence type="ECO:0000256" key="7">
    <source>
        <dbReference type="ARBA" id="ARBA00023098"/>
    </source>
</evidence>
<dbReference type="AlphaFoldDB" id="A0A2G5F5M6"/>
<dbReference type="GO" id="GO:0016042">
    <property type="term" value="P:lipid catabolic process"/>
    <property type="evidence" value="ECO:0007669"/>
    <property type="project" value="UniProtKB-KW"/>
</dbReference>
<feature type="signal peptide" evidence="8">
    <location>
        <begin position="1"/>
        <end position="20"/>
    </location>
</feature>
<keyword evidence="5" id="KW-0378">Hydrolase</keyword>
<reference evidence="9 10" key="1">
    <citation type="submission" date="2017-09" db="EMBL/GenBank/DDBJ databases">
        <title>WGS assembly of Aquilegia coerulea Goldsmith.</title>
        <authorList>
            <person name="Hodges S."/>
            <person name="Kramer E."/>
            <person name="Nordborg M."/>
            <person name="Tomkins J."/>
            <person name="Borevitz J."/>
            <person name="Derieg N."/>
            <person name="Yan J."/>
            <person name="Mihaltcheva S."/>
            <person name="Hayes R.D."/>
            <person name="Rokhsar D."/>
        </authorList>
    </citation>
    <scope>NUCLEOTIDE SEQUENCE [LARGE SCALE GENOMIC DNA]</scope>
    <source>
        <strain evidence="10">cv. Goldsmith</strain>
    </source>
</reference>
<keyword evidence="6" id="KW-0442">Lipid degradation</keyword>
<dbReference type="PANTHER" id="PTHR45650:SF43">
    <property type="entry name" value="GDSL ESTERASE_LIPASE 7-LIKE"/>
    <property type="match status" value="1"/>
</dbReference>
<dbReference type="InParanoid" id="A0A2G5F5M6"/>
<evidence type="ECO:0000256" key="1">
    <source>
        <dbReference type="ARBA" id="ARBA00004613"/>
    </source>
</evidence>
<dbReference type="CDD" id="cd01837">
    <property type="entry name" value="SGNH_plant_lipase_like"/>
    <property type="match status" value="1"/>
</dbReference>
<protein>
    <recommendedName>
        <fullName evidence="11">SGNH hydrolase-type esterase domain-containing protein</fullName>
    </recommendedName>
</protein>
<dbReference type="Pfam" id="PF00657">
    <property type="entry name" value="Lipase_GDSL"/>
    <property type="match status" value="1"/>
</dbReference>
<dbReference type="GO" id="GO:0005576">
    <property type="term" value="C:extracellular region"/>
    <property type="evidence" value="ECO:0007669"/>
    <property type="project" value="UniProtKB-SubCell"/>
</dbReference>
<evidence type="ECO:0000256" key="3">
    <source>
        <dbReference type="ARBA" id="ARBA00022525"/>
    </source>
</evidence>
<comment type="similarity">
    <text evidence="2">Belongs to the 'GDSL' lipolytic enzyme family.</text>
</comment>
<dbReference type="InterPro" id="IPR001087">
    <property type="entry name" value="GDSL"/>
</dbReference>
<evidence type="ECO:0000256" key="4">
    <source>
        <dbReference type="ARBA" id="ARBA00022729"/>
    </source>
</evidence>
<dbReference type="Proteomes" id="UP000230069">
    <property type="component" value="Unassembled WGS sequence"/>
</dbReference>
<proteinExistence type="inferred from homology"/>
<keyword evidence="10" id="KW-1185">Reference proteome</keyword>